<dbReference type="Pfam" id="PF07631">
    <property type="entry name" value="PSD4"/>
    <property type="match status" value="1"/>
</dbReference>
<evidence type="ECO:0000313" key="8">
    <source>
        <dbReference type="EMBL" id="MCW1885433.1"/>
    </source>
</evidence>
<evidence type="ECO:0000256" key="1">
    <source>
        <dbReference type="SAM" id="SignalP"/>
    </source>
</evidence>
<dbReference type="InterPro" id="IPR036909">
    <property type="entry name" value="Cyt_c-like_dom_sf"/>
</dbReference>
<dbReference type="SUPFAM" id="SSF46626">
    <property type="entry name" value="Cytochrome c"/>
    <property type="match status" value="1"/>
</dbReference>
<evidence type="ECO:0000259" key="7">
    <source>
        <dbReference type="Pfam" id="PF07637"/>
    </source>
</evidence>
<accession>A0ABT3FPD0</accession>
<keyword evidence="1" id="KW-0732">Signal</keyword>
<dbReference type="InterPro" id="IPR011429">
    <property type="entry name" value="Cyt_c_Planctomycete-type"/>
</dbReference>
<dbReference type="RefSeq" id="WP_264501388.1">
    <property type="nucleotide sequence ID" value="NZ_JAPDDS010000005.1"/>
</dbReference>
<dbReference type="InterPro" id="IPR013043">
    <property type="entry name" value="DUF1595"/>
</dbReference>
<evidence type="ECO:0000259" key="3">
    <source>
        <dbReference type="Pfam" id="PF07626"/>
    </source>
</evidence>
<evidence type="ECO:0000259" key="2">
    <source>
        <dbReference type="Pfam" id="PF07624"/>
    </source>
</evidence>
<feature type="domain" description="Cytochrome C Planctomycete-type" evidence="6">
    <location>
        <begin position="43"/>
        <end position="90"/>
    </location>
</feature>
<dbReference type="InterPro" id="IPR011478">
    <property type="entry name" value="DUF1585"/>
</dbReference>
<feature type="chain" id="PRO_5046705563" evidence="1">
    <location>
        <begin position="24"/>
        <end position="846"/>
    </location>
</feature>
<protein>
    <submittedName>
        <fullName evidence="8">DUF1592 domain-containing protein</fullName>
    </submittedName>
</protein>
<feature type="domain" description="DUF1588" evidence="4">
    <location>
        <begin position="648"/>
        <end position="747"/>
    </location>
</feature>
<dbReference type="Pfam" id="PF07635">
    <property type="entry name" value="PSCyt1"/>
    <property type="match status" value="1"/>
</dbReference>
<keyword evidence="9" id="KW-1185">Reference proteome</keyword>
<evidence type="ECO:0000259" key="5">
    <source>
        <dbReference type="Pfam" id="PF07631"/>
    </source>
</evidence>
<dbReference type="Pfam" id="PF07624">
    <property type="entry name" value="PSD2"/>
    <property type="match status" value="1"/>
</dbReference>
<reference evidence="8 9" key="1">
    <citation type="submission" date="2022-10" db="EMBL/GenBank/DDBJ databases">
        <title>Luteolibacter flavescens strain MCCC 1K03193, whole genome shotgun sequencing project.</title>
        <authorList>
            <person name="Zhao G."/>
            <person name="Shen L."/>
        </authorList>
    </citation>
    <scope>NUCLEOTIDE SEQUENCE [LARGE SCALE GENOMIC DNA]</scope>
    <source>
        <strain evidence="8 9">MCCC 1K03193</strain>
    </source>
</reference>
<gene>
    <name evidence="8" type="ORF">OKA04_11895</name>
</gene>
<organism evidence="8 9">
    <name type="scientific">Luteolibacter flavescens</name>
    <dbReference type="NCBI Taxonomy" id="1859460"/>
    <lineage>
        <taxon>Bacteria</taxon>
        <taxon>Pseudomonadati</taxon>
        <taxon>Verrucomicrobiota</taxon>
        <taxon>Verrucomicrobiia</taxon>
        <taxon>Verrucomicrobiales</taxon>
        <taxon>Verrucomicrobiaceae</taxon>
        <taxon>Luteolibacter</taxon>
    </lineage>
</organism>
<sequence length="846" mass="93488">MPRRVRFLAGFTGFAGLMPCLLAQEPEAAGMREAVAPFLEAHCISCHGPDKQKGHLRLDTLSPDFANPHAAEKWKEVLNAVNAREMPPEDEPQPDAGDVEKFALWVEQALARAEIASRSGRVVMRRMNRSEYDRTIQDLLGIDYSPSDTFPDDPSAGGFDNIGQALTISPMQVELYYAAASRALDLAMPEGPRPEPIQWRFEPEENTAGMDRLRVKRDGNNILLNRGENAVENGFTVVHHASWDRGIGFRAFSVPAEGEYILRFRAAGRIPTRAQVVKSATDLLQKQLDDQLANDPGGEKYHREGFATNVAHFRTHRMYDYGPPRVKITRHLGGAPLVIAEMDVDAPVAQPATYEVKLRLTPADAGISLDYAYDVPRHLENFWMQERDSFARPELLVDWLELEGPLVESWPPASATQVLGSAETTDEDARARAVLARFLPLAYRRPVSDAEVASKLALFHKVRADKPTFTAAIKVPLAAALASPHFLYLVEPETAGDAPRHLDAHELASRLSYFLWSSMPDAKLRGHADDGTLLKKEVLLAEVRRLLADPRSGALVTNFAGQWLGLRKVGANPPVPALYPDYDRHLEISIVRESEGFFAEILRHDLDARNFIRSDFVTINERLARHYGIPGVKGDAIRRVAVPPGSARGGLVTQASMHSITSNGTRTSPVLRGTWVLKTLLGRDPGLPVANVGEIQPKVPGIDKATVRQRLEIHRQVESCARCHDKIDPLGLALENFNAAGEWRDREGHGYNGRIERDDPLIDASAKMPDGTAFHGVAGLQEQLLKDEDLFLNALSGRLATYALGRELGFADQPAVRGYAAEMKRGGYTLRSLIEAIVLSEAFLTK</sequence>
<dbReference type="InterPro" id="IPR013039">
    <property type="entry name" value="DUF1588"/>
</dbReference>
<dbReference type="Pfam" id="PF07626">
    <property type="entry name" value="PSD3"/>
    <property type="match status" value="1"/>
</dbReference>
<feature type="signal peptide" evidence="1">
    <location>
        <begin position="1"/>
        <end position="23"/>
    </location>
</feature>
<evidence type="ECO:0000259" key="4">
    <source>
        <dbReference type="Pfam" id="PF07627"/>
    </source>
</evidence>
<dbReference type="Pfam" id="PF07627">
    <property type="entry name" value="PSCyt3"/>
    <property type="match status" value="1"/>
</dbReference>
<evidence type="ECO:0000313" key="9">
    <source>
        <dbReference type="Proteomes" id="UP001207930"/>
    </source>
</evidence>
<comment type="caution">
    <text evidence="8">The sequence shown here is derived from an EMBL/GenBank/DDBJ whole genome shotgun (WGS) entry which is preliminary data.</text>
</comment>
<feature type="domain" description="DUF1595" evidence="7">
    <location>
        <begin position="431"/>
        <end position="491"/>
    </location>
</feature>
<feature type="domain" description="DUF1585" evidence="2">
    <location>
        <begin position="770"/>
        <end position="843"/>
    </location>
</feature>
<dbReference type="InterPro" id="IPR013036">
    <property type="entry name" value="DUF1587"/>
</dbReference>
<evidence type="ECO:0000259" key="6">
    <source>
        <dbReference type="Pfam" id="PF07635"/>
    </source>
</evidence>
<dbReference type="InterPro" id="IPR013042">
    <property type="entry name" value="DUF1592"/>
</dbReference>
<feature type="domain" description="DUF1587" evidence="3">
    <location>
        <begin position="125"/>
        <end position="188"/>
    </location>
</feature>
<name>A0ABT3FPD0_9BACT</name>
<dbReference type="EMBL" id="JAPDDS010000005">
    <property type="protein sequence ID" value="MCW1885433.1"/>
    <property type="molecule type" value="Genomic_DNA"/>
</dbReference>
<proteinExistence type="predicted"/>
<dbReference type="Pfam" id="PF07637">
    <property type="entry name" value="PSD5"/>
    <property type="match status" value="1"/>
</dbReference>
<dbReference type="Proteomes" id="UP001207930">
    <property type="component" value="Unassembled WGS sequence"/>
</dbReference>
<feature type="domain" description="DUF1592" evidence="5">
    <location>
        <begin position="502"/>
        <end position="629"/>
    </location>
</feature>